<keyword evidence="3" id="KW-0238">DNA-binding</keyword>
<dbReference type="GO" id="GO:0003677">
    <property type="term" value="F:DNA binding"/>
    <property type="evidence" value="ECO:0007669"/>
    <property type="project" value="UniProtKB-KW"/>
</dbReference>
<evidence type="ECO:0000313" key="6">
    <source>
        <dbReference type="EMBL" id="ERT07452.1"/>
    </source>
</evidence>
<evidence type="ECO:0000256" key="1">
    <source>
        <dbReference type="ARBA" id="ARBA00008761"/>
    </source>
</evidence>
<evidence type="ECO:0000256" key="2">
    <source>
        <dbReference type="ARBA" id="ARBA00022578"/>
    </source>
</evidence>
<evidence type="ECO:0000256" key="3">
    <source>
        <dbReference type="ARBA" id="ARBA00023125"/>
    </source>
</evidence>
<keyword evidence="4" id="KW-0233">DNA recombination</keyword>
<dbReference type="Proteomes" id="UP000017127">
    <property type="component" value="Unassembled WGS sequence"/>
</dbReference>
<keyword evidence="7" id="KW-1185">Reference proteome</keyword>
<dbReference type="RefSeq" id="WP_023066293.1">
    <property type="nucleotide sequence ID" value="NZ_AUZM01000021.1"/>
</dbReference>
<dbReference type="GO" id="GO:0032196">
    <property type="term" value="P:transposition"/>
    <property type="evidence" value="ECO:0007669"/>
    <property type="project" value="UniProtKB-KW"/>
</dbReference>
<comment type="similarity">
    <text evidence="1">In the C-terminal section; belongs to the transposase 35 family.</text>
</comment>
<reference evidence="6 7" key="1">
    <citation type="journal article" date="2013" name="Front. Microbiol.">
        <title>Comparative genomic analyses of the cyanobacterium, Lyngbya aestuarii BL J, a powerful hydrogen producer.</title>
        <authorList>
            <person name="Kothari A."/>
            <person name="Vaughn M."/>
            <person name="Garcia-Pichel F."/>
        </authorList>
    </citation>
    <scope>NUCLEOTIDE SEQUENCE [LARGE SCALE GENOMIC DNA]</scope>
    <source>
        <strain evidence="6 7">BL J</strain>
    </source>
</reference>
<sequence length="424" mass="48959">MYLTQKNKIRNLSSPEYTALRQLCRLSKNMYNVGLYNVRQFYFAEKQYLRYESNYHQCKTNENYQLLNTDIAQQTLKVVSRSFQSFFKLIQVAKSGLYRFEQIRLPRYLPRSGYFPLIMPRVKVKDGFFNVPMSRAFKKEYGAVKIPFPERLKDKELKEVRIIPKYNARFFEVEFIVIEDAQKPQKTDNSLAIDLGLDNLAACVSNTGSSFLMDGRKLKSINQWYNKQNARLASIKDKQGIKGITAQQVSIVVNRNNRVRDYLNKAVRYIADWCLENHITNIVVGVNPGIKKEINLGKNANQKFVQIPHHSLRVKLKAMCERLGWTYIEQEESYTSKASFLDGDQLPVFNADNPIGYKFSGRRIQRGLYKSKYGFLVNADCQAAANIGRKSSLNGFTPDRVAASLAMPLRIKFERALAFQTCTS</sequence>
<evidence type="ECO:0000259" key="5">
    <source>
        <dbReference type="Pfam" id="PF01385"/>
    </source>
</evidence>
<dbReference type="OrthoDB" id="443345at2"/>
<evidence type="ECO:0000256" key="4">
    <source>
        <dbReference type="ARBA" id="ARBA00023172"/>
    </source>
</evidence>
<dbReference type="PATRIC" id="fig|1348334.3.peg.2496"/>
<evidence type="ECO:0000313" key="7">
    <source>
        <dbReference type="Proteomes" id="UP000017127"/>
    </source>
</evidence>
<dbReference type="InterPro" id="IPR010095">
    <property type="entry name" value="Cas12f1-like_TNB"/>
</dbReference>
<protein>
    <submittedName>
        <fullName evidence="6">Transposase, IS605 OrfB family</fullName>
    </submittedName>
</protein>
<comment type="caution">
    <text evidence="6">The sequence shown here is derived from an EMBL/GenBank/DDBJ whole genome shotgun (WGS) entry which is preliminary data.</text>
</comment>
<dbReference type="InterPro" id="IPR001959">
    <property type="entry name" value="Transposase"/>
</dbReference>
<dbReference type="NCBIfam" id="NF040570">
    <property type="entry name" value="guided_TnpB"/>
    <property type="match status" value="1"/>
</dbReference>
<dbReference type="AlphaFoldDB" id="U7QJM9"/>
<dbReference type="NCBIfam" id="TIGR01766">
    <property type="entry name" value="IS200/IS605 family accessory protein TnpB-like domain"/>
    <property type="match status" value="1"/>
</dbReference>
<accession>U7QJM9</accession>
<feature type="domain" description="Probable transposase IS891/IS1136/IS1341" evidence="5">
    <location>
        <begin position="178"/>
        <end position="285"/>
    </location>
</feature>
<dbReference type="GO" id="GO:0006310">
    <property type="term" value="P:DNA recombination"/>
    <property type="evidence" value="ECO:0007669"/>
    <property type="project" value="UniProtKB-KW"/>
</dbReference>
<dbReference type="EMBL" id="AUZM01000021">
    <property type="protein sequence ID" value="ERT07452.1"/>
    <property type="molecule type" value="Genomic_DNA"/>
</dbReference>
<organism evidence="6 7">
    <name type="scientific">Lyngbya aestuarii BL J</name>
    <dbReference type="NCBI Taxonomy" id="1348334"/>
    <lineage>
        <taxon>Bacteria</taxon>
        <taxon>Bacillati</taxon>
        <taxon>Cyanobacteriota</taxon>
        <taxon>Cyanophyceae</taxon>
        <taxon>Oscillatoriophycideae</taxon>
        <taxon>Oscillatoriales</taxon>
        <taxon>Microcoleaceae</taxon>
        <taxon>Lyngbya</taxon>
    </lineage>
</organism>
<proteinExistence type="inferred from homology"/>
<dbReference type="Pfam" id="PF01385">
    <property type="entry name" value="OrfB_IS605"/>
    <property type="match status" value="1"/>
</dbReference>
<gene>
    <name evidence="6" type="ORF">M595_2577</name>
</gene>
<name>U7QJM9_9CYAN</name>
<keyword evidence="2" id="KW-0815">Transposition</keyword>